<name>A0A9N9KRN3_9HELO</name>
<protein>
    <submittedName>
        <fullName evidence="2">Uncharacterized protein</fullName>
    </submittedName>
</protein>
<feature type="compositionally biased region" description="Basic and acidic residues" evidence="1">
    <location>
        <begin position="35"/>
        <end position="87"/>
    </location>
</feature>
<dbReference type="GO" id="GO:0005768">
    <property type="term" value="C:endosome"/>
    <property type="evidence" value="ECO:0007669"/>
    <property type="project" value="TreeGrafter"/>
</dbReference>
<proteinExistence type="predicted"/>
<keyword evidence="3" id="KW-1185">Reference proteome</keyword>
<dbReference type="Proteomes" id="UP000696280">
    <property type="component" value="Unassembled WGS sequence"/>
</dbReference>
<comment type="caution">
    <text evidence="2">The sequence shown here is derived from an EMBL/GenBank/DDBJ whole genome shotgun (WGS) entry which is preliminary data.</text>
</comment>
<dbReference type="PANTHER" id="PTHR28218">
    <property type="entry name" value="VPS4-ASSOCIATED PROTEIN 1"/>
    <property type="match status" value="1"/>
</dbReference>
<evidence type="ECO:0000313" key="3">
    <source>
        <dbReference type="Proteomes" id="UP000696280"/>
    </source>
</evidence>
<feature type="region of interest" description="Disordered" evidence="1">
    <location>
        <begin position="115"/>
        <end position="139"/>
    </location>
</feature>
<evidence type="ECO:0000313" key="2">
    <source>
        <dbReference type="EMBL" id="CAG8952256.1"/>
    </source>
</evidence>
<evidence type="ECO:0000256" key="1">
    <source>
        <dbReference type="SAM" id="MobiDB-lite"/>
    </source>
</evidence>
<reference evidence="2" key="1">
    <citation type="submission" date="2021-07" db="EMBL/GenBank/DDBJ databases">
        <authorList>
            <person name="Durling M."/>
        </authorList>
    </citation>
    <scope>NUCLEOTIDE SEQUENCE</scope>
</reference>
<dbReference type="InterPro" id="IPR013640">
    <property type="entry name" value="Vfa1"/>
</dbReference>
<dbReference type="GO" id="GO:0007034">
    <property type="term" value="P:vacuolar transport"/>
    <property type="evidence" value="ECO:0007669"/>
    <property type="project" value="TreeGrafter"/>
</dbReference>
<organism evidence="2 3">
    <name type="scientific">Hymenoscyphus fraxineus</name>
    <dbReference type="NCBI Taxonomy" id="746836"/>
    <lineage>
        <taxon>Eukaryota</taxon>
        <taxon>Fungi</taxon>
        <taxon>Dikarya</taxon>
        <taxon>Ascomycota</taxon>
        <taxon>Pezizomycotina</taxon>
        <taxon>Leotiomycetes</taxon>
        <taxon>Helotiales</taxon>
        <taxon>Helotiaceae</taxon>
        <taxon>Hymenoscyphus</taxon>
    </lineage>
</organism>
<feature type="region of interest" description="Disordered" evidence="1">
    <location>
        <begin position="32"/>
        <end position="95"/>
    </location>
</feature>
<dbReference type="EMBL" id="CAJVRL010000045">
    <property type="protein sequence ID" value="CAG8952256.1"/>
    <property type="molecule type" value="Genomic_DNA"/>
</dbReference>
<dbReference type="OrthoDB" id="2158714at2759"/>
<dbReference type="Pfam" id="PF08432">
    <property type="entry name" value="Vfa1"/>
    <property type="match status" value="1"/>
</dbReference>
<gene>
    <name evidence="2" type="ORF">HYFRA_00000995</name>
</gene>
<accession>A0A9N9KRN3</accession>
<feature type="compositionally biased region" description="Basic and acidic residues" evidence="1">
    <location>
        <begin position="115"/>
        <end position="125"/>
    </location>
</feature>
<sequence>MSMEDFFFVCPGHVKDRKFCTPIIDEAAVAAKKKKEMEAEVERVKKEFEEKQKKKKEKEKEKEKKDKDKKDDEKEETKSEEKKKPEETITPEEEPRVFALAKMFYQQRIEKKRNAEIAKRNRERLQNPNLFPQVPKGLP</sequence>
<dbReference type="PANTHER" id="PTHR28218:SF1">
    <property type="entry name" value="VPS4-ASSOCIATED PROTEIN 1"/>
    <property type="match status" value="1"/>
</dbReference>
<dbReference type="AlphaFoldDB" id="A0A9N9KRN3"/>